<dbReference type="SUPFAM" id="SSF52799">
    <property type="entry name" value="(Phosphotyrosine protein) phosphatases II"/>
    <property type="match status" value="1"/>
</dbReference>
<dbReference type="RefSeq" id="WP_121940272.1">
    <property type="nucleotide sequence ID" value="NZ_REFR01000016.1"/>
</dbReference>
<organism evidence="2 3">
    <name type="scientific">Eilatimonas milleporae</name>
    <dbReference type="NCBI Taxonomy" id="911205"/>
    <lineage>
        <taxon>Bacteria</taxon>
        <taxon>Pseudomonadati</taxon>
        <taxon>Pseudomonadota</taxon>
        <taxon>Alphaproteobacteria</taxon>
        <taxon>Kordiimonadales</taxon>
        <taxon>Kordiimonadaceae</taxon>
        <taxon>Eilatimonas</taxon>
    </lineage>
</organism>
<dbReference type="Pfam" id="PF04273">
    <property type="entry name" value="BLH_phosphatase"/>
    <property type="match status" value="1"/>
</dbReference>
<dbReference type="InterPro" id="IPR029021">
    <property type="entry name" value="Prot-tyrosine_phosphatase-like"/>
</dbReference>
<gene>
    <name evidence="2" type="ORF">BXY39_3633</name>
</gene>
<proteinExistence type="predicted"/>
<evidence type="ECO:0000259" key="1">
    <source>
        <dbReference type="Pfam" id="PF04273"/>
    </source>
</evidence>
<accession>A0A3M0C2Q3</accession>
<evidence type="ECO:0000313" key="3">
    <source>
        <dbReference type="Proteomes" id="UP000271227"/>
    </source>
</evidence>
<evidence type="ECO:0000313" key="2">
    <source>
        <dbReference type="EMBL" id="RMB01449.1"/>
    </source>
</evidence>
<comment type="caution">
    <text evidence="2">The sequence shown here is derived from an EMBL/GenBank/DDBJ whole genome shotgun (WGS) entry which is preliminary data.</text>
</comment>
<dbReference type="GO" id="GO:0016787">
    <property type="term" value="F:hydrolase activity"/>
    <property type="evidence" value="ECO:0007669"/>
    <property type="project" value="InterPro"/>
</dbReference>
<dbReference type="NCBIfam" id="TIGR01244">
    <property type="entry name" value="TIGR01244 family sulfur transferase"/>
    <property type="match status" value="1"/>
</dbReference>
<feature type="domain" description="Beta-lactamase hydrolase-like protein phosphatase-like" evidence="1">
    <location>
        <begin position="4"/>
        <end position="111"/>
    </location>
</feature>
<dbReference type="OrthoDB" id="9805710at2"/>
<dbReference type="AlphaFoldDB" id="A0A3M0C2Q3"/>
<name>A0A3M0C2Q3_9PROT</name>
<sequence length="145" mass="15287">MANFRQVADRVFVSPQITEDDIAEAAADGFTLIINNRPDGEEPGQPANETLQSVANDKGLAWATAQITSGQPGMDAVEAMAGALNGEDGKVLAYCRSGTRSCMLWAMAEAMTGTLSTGEILNRAQGAGYDMSPLAPTLDHLRGNR</sequence>
<dbReference type="InParanoid" id="A0A3M0C2Q3"/>
<dbReference type="EMBL" id="REFR01000016">
    <property type="protein sequence ID" value="RMB01449.1"/>
    <property type="molecule type" value="Genomic_DNA"/>
</dbReference>
<dbReference type="Proteomes" id="UP000271227">
    <property type="component" value="Unassembled WGS sequence"/>
</dbReference>
<dbReference type="Gene3D" id="3.90.190.10">
    <property type="entry name" value="Protein tyrosine phosphatase superfamily"/>
    <property type="match status" value="1"/>
</dbReference>
<dbReference type="InterPro" id="IPR005939">
    <property type="entry name" value="BLH_phosphatase-like"/>
</dbReference>
<protein>
    <submittedName>
        <fullName evidence="2">Uncharacterized protein (TIGR01244 family)</fullName>
    </submittedName>
</protein>
<keyword evidence="3" id="KW-1185">Reference proteome</keyword>
<reference evidence="2 3" key="1">
    <citation type="submission" date="2018-10" db="EMBL/GenBank/DDBJ databases">
        <title>Genomic Encyclopedia of Archaeal and Bacterial Type Strains, Phase II (KMG-II): from individual species to whole genera.</title>
        <authorList>
            <person name="Goeker M."/>
        </authorList>
    </citation>
    <scope>NUCLEOTIDE SEQUENCE [LARGE SCALE GENOMIC DNA]</scope>
    <source>
        <strain evidence="2 3">DSM 25217</strain>
    </source>
</reference>